<reference evidence="15" key="1">
    <citation type="submission" date="2018-10" db="EMBL/GenBank/DDBJ databases">
        <title>Effector identification in a new, highly contiguous assembly of the strawberry crown rot pathogen Phytophthora cactorum.</title>
        <authorList>
            <person name="Armitage A.D."/>
            <person name="Nellist C.F."/>
            <person name="Bates H."/>
            <person name="Vickerstaff R.J."/>
            <person name="Harrison R.J."/>
        </authorList>
    </citation>
    <scope>NUCLEOTIDE SEQUENCE</scope>
    <source>
        <strain evidence="15">4032</strain>
    </source>
</reference>
<dbReference type="SMART" id="SM00710">
    <property type="entry name" value="PbH1"/>
    <property type="match status" value="7"/>
</dbReference>
<keyword evidence="8" id="KW-1015">Disulfide bond</keyword>
<dbReference type="InterPro" id="IPR006626">
    <property type="entry name" value="PbH1"/>
</dbReference>
<evidence type="ECO:0000256" key="6">
    <source>
        <dbReference type="ARBA" id="ARBA00022801"/>
    </source>
</evidence>
<dbReference type="EMBL" id="RCMI01000684">
    <property type="protein sequence ID" value="KAG2900798.1"/>
    <property type="molecule type" value="Genomic_DNA"/>
</dbReference>
<dbReference type="EC" id="3.2.1.15" evidence="2"/>
<dbReference type="InterPro" id="IPR012334">
    <property type="entry name" value="Pectin_lyas_fold"/>
</dbReference>
<dbReference type="GO" id="GO:0005576">
    <property type="term" value="C:extracellular region"/>
    <property type="evidence" value="ECO:0007669"/>
    <property type="project" value="TreeGrafter"/>
</dbReference>
<dbReference type="SUPFAM" id="SSF51126">
    <property type="entry name" value="Pectin lyase-like"/>
    <property type="match status" value="1"/>
</dbReference>
<evidence type="ECO:0000256" key="1">
    <source>
        <dbReference type="ARBA" id="ARBA00008834"/>
    </source>
</evidence>
<dbReference type="GO" id="GO:0045490">
    <property type="term" value="P:pectin catabolic process"/>
    <property type="evidence" value="ECO:0007669"/>
    <property type="project" value="TreeGrafter"/>
</dbReference>
<evidence type="ECO:0000256" key="12">
    <source>
        <dbReference type="RuleBase" id="RU361169"/>
    </source>
</evidence>
<evidence type="ECO:0000256" key="4">
    <source>
        <dbReference type="ARBA" id="ARBA00022729"/>
    </source>
</evidence>
<evidence type="ECO:0000256" key="13">
    <source>
        <dbReference type="SAM" id="MobiDB-lite"/>
    </source>
</evidence>
<evidence type="ECO:0000256" key="9">
    <source>
        <dbReference type="ARBA" id="ARBA00023295"/>
    </source>
</evidence>
<feature type="domain" description="DPH-type MB" evidence="14">
    <location>
        <begin position="4"/>
        <end position="60"/>
    </location>
</feature>
<evidence type="ECO:0000256" key="8">
    <source>
        <dbReference type="ARBA" id="ARBA00023157"/>
    </source>
</evidence>
<dbReference type="InterPro" id="IPR036671">
    <property type="entry name" value="DPH_MB_sf"/>
</dbReference>
<dbReference type="GO" id="GO:0004650">
    <property type="term" value="F:polygalacturonase activity"/>
    <property type="evidence" value="ECO:0007669"/>
    <property type="project" value="UniProtKB-EC"/>
</dbReference>
<evidence type="ECO:0000256" key="7">
    <source>
        <dbReference type="ARBA" id="ARBA00023004"/>
    </source>
</evidence>
<dbReference type="Gene3D" id="2.160.20.10">
    <property type="entry name" value="Single-stranded right-handed beta-helix, Pectin lyase-like"/>
    <property type="match status" value="1"/>
</dbReference>
<dbReference type="VEuPathDB" id="FungiDB:PC110_g3137"/>
<keyword evidence="7" id="KW-0408">Iron</keyword>
<dbReference type="FunFam" id="3.10.660.10:FF:000004">
    <property type="entry name" value="Diphthamide biosynthesis protein 3"/>
    <property type="match status" value="1"/>
</dbReference>
<keyword evidence="5" id="KW-0677">Repeat</keyword>
<evidence type="ECO:0000256" key="10">
    <source>
        <dbReference type="ARBA" id="ARBA00023316"/>
    </source>
</evidence>
<dbReference type="SUPFAM" id="SSF144217">
    <property type="entry name" value="CSL zinc finger"/>
    <property type="match status" value="1"/>
</dbReference>
<feature type="compositionally biased region" description="Polar residues" evidence="13">
    <location>
        <begin position="190"/>
        <end position="208"/>
    </location>
</feature>
<keyword evidence="6 12" id="KW-0378">Hydrolase</keyword>
<comment type="caution">
    <text evidence="15">The sequence shown here is derived from an EMBL/GenBank/DDBJ whole genome shotgun (WGS) entry which is preliminary data.</text>
</comment>
<gene>
    <name evidence="15" type="ORF">PC115_g16076</name>
</gene>
<dbReference type="PANTHER" id="PTHR31884">
    <property type="entry name" value="POLYGALACTURONASE"/>
    <property type="match status" value="1"/>
</dbReference>
<keyword evidence="9 12" id="KW-0326">Glycosidase</keyword>
<dbReference type="Gene3D" id="3.10.660.10">
    <property type="entry name" value="DPH Zinc finger"/>
    <property type="match status" value="1"/>
</dbReference>
<proteinExistence type="inferred from homology"/>
<dbReference type="Proteomes" id="UP000774804">
    <property type="component" value="Unassembled WGS sequence"/>
</dbReference>
<dbReference type="PANTHER" id="PTHR31884:SF1">
    <property type="entry name" value="POLYGALACTURONASE"/>
    <property type="match status" value="1"/>
</dbReference>
<feature type="compositionally biased region" description="Low complexity" evidence="13">
    <location>
        <begin position="229"/>
        <end position="245"/>
    </location>
</feature>
<protein>
    <recommendedName>
        <fullName evidence="2">endo-polygalacturonase</fullName>
        <ecNumber evidence="2">3.2.1.15</ecNumber>
    </recommendedName>
</protein>
<keyword evidence="3" id="KW-0479">Metal-binding</keyword>
<dbReference type="InterPro" id="IPR000743">
    <property type="entry name" value="Glyco_hydro_28"/>
</dbReference>
<feature type="compositionally biased region" description="Polar residues" evidence="13">
    <location>
        <begin position="246"/>
        <end position="256"/>
    </location>
</feature>
<evidence type="ECO:0000256" key="3">
    <source>
        <dbReference type="ARBA" id="ARBA00022723"/>
    </source>
</evidence>
<dbReference type="Pfam" id="PF00295">
    <property type="entry name" value="Glyco_hydro_28"/>
    <property type="match status" value="1"/>
</dbReference>
<dbReference type="GO" id="GO:0046872">
    <property type="term" value="F:metal ion binding"/>
    <property type="evidence" value="ECO:0007669"/>
    <property type="project" value="UniProtKB-KW"/>
</dbReference>
<evidence type="ECO:0000313" key="16">
    <source>
        <dbReference type="Proteomes" id="UP000774804"/>
    </source>
</evidence>
<feature type="region of interest" description="Disordered" evidence="13">
    <location>
        <begin position="65"/>
        <end position="91"/>
    </location>
</feature>
<dbReference type="InterPro" id="IPR007872">
    <property type="entry name" value="DPH_MB_dom"/>
</dbReference>
<evidence type="ECO:0000256" key="2">
    <source>
        <dbReference type="ARBA" id="ARBA00012736"/>
    </source>
</evidence>
<feature type="compositionally biased region" description="Acidic residues" evidence="13">
    <location>
        <begin position="65"/>
        <end position="76"/>
    </location>
</feature>
<dbReference type="InterPro" id="IPR050434">
    <property type="entry name" value="Glycosyl_hydrlase_28"/>
</dbReference>
<organism evidence="15 16">
    <name type="scientific">Phytophthora cactorum</name>
    <dbReference type="NCBI Taxonomy" id="29920"/>
    <lineage>
        <taxon>Eukaryota</taxon>
        <taxon>Sar</taxon>
        <taxon>Stramenopiles</taxon>
        <taxon>Oomycota</taxon>
        <taxon>Peronosporomycetes</taxon>
        <taxon>Peronosporales</taxon>
        <taxon>Peronosporaceae</taxon>
        <taxon>Phytophthora</taxon>
    </lineage>
</organism>
<evidence type="ECO:0000256" key="5">
    <source>
        <dbReference type="ARBA" id="ARBA00022737"/>
    </source>
</evidence>
<evidence type="ECO:0000259" key="14">
    <source>
        <dbReference type="PROSITE" id="PS51074"/>
    </source>
</evidence>
<dbReference type="PROSITE" id="PS51074">
    <property type="entry name" value="DPH_MB"/>
    <property type="match status" value="1"/>
</dbReference>
<dbReference type="VEuPathDB" id="FungiDB:PC110_g3136"/>
<sequence length="593" mass="63800">MASVYDEVEIEDMEFNAEEQVYYYPCPCGDRFSIDLEELYDGEDIATCPSCSLTIRVIFDEENLPEPAEEEEEEESVSAVSSDRLRPSSSKLERIKTPSVYSPVALRIMNKTDALETGSICLQQLQQQVAQISFADLTFAPSMEWPPSLRFFLLPGHLATSMKFFSSVFAVSLLVASALTIDAGTTTQVSDNCDTGFSQTGERSSTYGKQGVPIAKSGFSLAGSSNTGQNNNDQSNPDQNNPDQNATSSDGSQEQTAPVLKGDCILTGVYINNTDVSECQTILVDSLQVPAGVMLNLTKLQNNTRISFHGTSTFGKMLWAGPLIELQGNNLTVTGPGTLDGQGAWYWAQARNLTKPRWLFKMHKVVNSTVSGLNVLNMPFHAFAVESCNYTTISGVTVNSSAGDGIAKNTDGFDLDKNDHVTITKNRVYGQDDCLAMQSSTNIVFSNNYCCGTHGISIGSLGGPEQNSSTTVDGLTVTGNTIVNSTNGIRIKTIIGLKGLVTNAVYTNNELLNVTHAIVIHSDYNKTKGGYAGTPTSLVKITNITIDGLTGTAANLYDIVANPDVVSNWMFKNIDVTSTNNGNCTGEPASVQC</sequence>
<keyword evidence="4" id="KW-0732">Signal</keyword>
<dbReference type="GO" id="GO:0071555">
    <property type="term" value="P:cell wall organization"/>
    <property type="evidence" value="ECO:0007669"/>
    <property type="project" value="UniProtKB-KW"/>
</dbReference>
<feature type="region of interest" description="Disordered" evidence="13">
    <location>
        <begin position="222"/>
        <end position="256"/>
    </location>
</feature>
<evidence type="ECO:0000313" key="15">
    <source>
        <dbReference type="EMBL" id="KAG2900798.1"/>
    </source>
</evidence>
<name>A0A8T1BCI0_9STRA</name>
<accession>A0A8T1BCI0</accession>
<comment type="similarity">
    <text evidence="1 12">Belongs to the glycosyl hydrolase 28 family.</text>
</comment>
<comment type="catalytic activity">
    <reaction evidence="11">
        <text>(1,4-alpha-D-galacturonosyl)n+m + H2O = (1,4-alpha-D-galacturonosyl)n + (1,4-alpha-D-galacturonosyl)m.</text>
        <dbReference type="EC" id="3.2.1.15"/>
    </reaction>
</comment>
<dbReference type="InterPro" id="IPR011050">
    <property type="entry name" value="Pectin_lyase_fold/virulence"/>
</dbReference>
<keyword evidence="10" id="KW-0961">Cell wall biogenesis/degradation</keyword>
<feature type="region of interest" description="Disordered" evidence="13">
    <location>
        <begin position="190"/>
        <end position="209"/>
    </location>
</feature>
<evidence type="ECO:0000256" key="11">
    <source>
        <dbReference type="ARBA" id="ARBA00034074"/>
    </source>
</evidence>
<dbReference type="Pfam" id="PF05207">
    <property type="entry name" value="Zn_ribbon_CSL"/>
    <property type="match status" value="1"/>
</dbReference>
<dbReference type="AlphaFoldDB" id="A0A8T1BCI0"/>